<dbReference type="GO" id="GO:0003676">
    <property type="term" value="F:nucleic acid binding"/>
    <property type="evidence" value="ECO:0007669"/>
    <property type="project" value="InterPro"/>
</dbReference>
<protein>
    <recommendedName>
        <fullName evidence="1">Release factor glutamine methyltransferase</fullName>
        <shortName evidence="1">RF MTase</shortName>
        <ecNumber evidence="1">2.1.1.297</ecNumber>
    </recommendedName>
    <alternativeName>
        <fullName evidence="1">N5-glutamine methyltransferase PrmC</fullName>
    </alternativeName>
    <alternativeName>
        <fullName evidence="1">Protein-(glutamine-N5) MTase PrmC</fullName>
    </alternativeName>
    <alternativeName>
        <fullName evidence="1">Protein-glutamine N-methyltransferase PrmC</fullName>
    </alternativeName>
</protein>
<evidence type="ECO:0000259" key="3">
    <source>
        <dbReference type="Pfam" id="PF17827"/>
    </source>
</evidence>
<dbReference type="Proteomes" id="UP000739538">
    <property type="component" value="Unassembled WGS sequence"/>
</dbReference>
<accession>A0A956SDN9</accession>
<dbReference type="InterPro" id="IPR002052">
    <property type="entry name" value="DNA_methylase_N6_adenine_CS"/>
</dbReference>
<dbReference type="PANTHER" id="PTHR18895">
    <property type="entry name" value="HEMK METHYLTRANSFERASE"/>
    <property type="match status" value="1"/>
</dbReference>
<dbReference type="PANTHER" id="PTHR18895:SF74">
    <property type="entry name" value="MTRF1L RELEASE FACTOR GLUTAMINE METHYLTRANSFERASE"/>
    <property type="match status" value="1"/>
</dbReference>
<dbReference type="InterPro" id="IPR050320">
    <property type="entry name" value="N5-glutamine_MTase"/>
</dbReference>
<comment type="similarity">
    <text evidence="1">Belongs to the protein N5-glutamine methyltransferase family. PrmC subfamily.</text>
</comment>
<dbReference type="InterPro" id="IPR029063">
    <property type="entry name" value="SAM-dependent_MTases_sf"/>
</dbReference>
<keyword evidence="1" id="KW-0949">S-adenosyl-L-methionine</keyword>
<feature type="region of interest" description="Disordered" evidence="2">
    <location>
        <begin position="190"/>
        <end position="236"/>
    </location>
</feature>
<sequence>MLRTVREAWRSACARLSALQSDAPEVEARELLRAALGIDPRAFLLLDFASSLDPAADERLESLLARRAAREPLQYLLGTVPFCELELEVGPGVLIPRPETEVLVERLSARIEPKLDSWAGIHAPLLVDVGTGSGAILLALLHRFPALHGLGLDRSREALRWARRNRERTLPRERSVGFVRADLLGSVVGSGTHRSTWDRPANGPDAGPSSAPVGGVPASASVAGVPASPPAGVPAPAPSGSALAIDVIVSNPPYIPSHEIESLAPEVRDHEPRLALDGGPDGLVLVTRIVADAARLLRPGGLLAFELALDQADRVVSLLENYGFGLLERYRDLTGRERGVIAERRGSLSPW</sequence>
<feature type="domain" description="Release factor glutamine methyltransferase N-terminal" evidence="3">
    <location>
        <begin position="7"/>
        <end position="78"/>
    </location>
</feature>
<dbReference type="SUPFAM" id="SSF53335">
    <property type="entry name" value="S-adenosyl-L-methionine-dependent methyltransferases"/>
    <property type="match status" value="1"/>
</dbReference>
<dbReference type="CDD" id="cd02440">
    <property type="entry name" value="AdoMet_MTases"/>
    <property type="match status" value="1"/>
</dbReference>
<organism evidence="4 5">
    <name type="scientific">Eiseniibacteriota bacterium</name>
    <dbReference type="NCBI Taxonomy" id="2212470"/>
    <lineage>
        <taxon>Bacteria</taxon>
        <taxon>Candidatus Eiseniibacteriota</taxon>
    </lineage>
</organism>
<keyword evidence="1 4" id="KW-0489">Methyltransferase</keyword>
<dbReference type="GO" id="GO:0032259">
    <property type="term" value="P:methylation"/>
    <property type="evidence" value="ECO:0007669"/>
    <property type="project" value="UniProtKB-KW"/>
</dbReference>
<dbReference type="AlphaFoldDB" id="A0A956SDN9"/>
<feature type="binding site" evidence="1">
    <location>
        <position position="251"/>
    </location>
    <ligand>
        <name>S-adenosyl-L-methionine</name>
        <dbReference type="ChEBI" id="CHEBI:59789"/>
    </ligand>
</feature>
<evidence type="ECO:0000313" key="5">
    <source>
        <dbReference type="Proteomes" id="UP000739538"/>
    </source>
</evidence>
<evidence type="ECO:0000313" key="4">
    <source>
        <dbReference type="EMBL" id="MCA9756847.1"/>
    </source>
</evidence>
<dbReference type="Gene3D" id="3.40.50.150">
    <property type="entry name" value="Vaccinia Virus protein VP39"/>
    <property type="match status" value="1"/>
</dbReference>
<dbReference type="EC" id="2.1.1.297" evidence="1"/>
<dbReference type="HAMAP" id="MF_02126">
    <property type="entry name" value="RF_methyltr_PrmC"/>
    <property type="match status" value="1"/>
</dbReference>
<dbReference type="Pfam" id="PF17827">
    <property type="entry name" value="PrmC_N"/>
    <property type="match status" value="1"/>
</dbReference>
<reference evidence="4" key="1">
    <citation type="submission" date="2020-04" db="EMBL/GenBank/DDBJ databases">
        <authorList>
            <person name="Zhang T."/>
        </authorList>
    </citation>
    <scope>NUCLEOTIDE SEQUENCE</scope>
    <source>
        <strain evidence="4">HKST-UBA02</strain>
    </source>
</reference>
<keyword evidence="1" id="KW-0808">Transferase</keyword>
<feature type="compositionally biased region" description="Low complexity" evidence="2">
    <location>
        <begin position="206"/>
        <end position="226"/>
    </location>
</feature>
<dbReference type="PROSITE" id="PS00092">
    <property type="entry name" value="N6_MTASE"/>
    <property type="match status" value="1"/>
</dbReference>
<evidence type="ECO:0000256" key="1">
    <source>
        <dbReference type="HAMAP-Rule" id="MF_02126"/>
    </source>
</evidence>
<reference evidence="4" key="2">
    <citation type="journal article" date="2021" name="Microbiome">
        <title>Successional dynamics and alternative stable states in a saline activated sludge microbial community over 9 years.</title>
        <authorList>
            <person name="Wang Y."/>
            <person name="Ye J."/>
            <person name="Ju F."/>
            <person name="Liu L."/>
            <person name="Boyd J.A."/>
            <person name="Deng Y."/>
            <person name="Parks D.H."/>
            <person name="Jiang X."/>
            <person name="Yin X."/>
            <person name="Woodcroft B.J."/>
            <person name="Tyson G.W."/>
            <person name="Hugenholtz P."/>
            <person name="Polz M.F."/>
            <person name="Zhang T."/>
        </authorList>
    </citation>
    <scope>NUCLEOTIDE SEQUENCE</scope>
    <source>
        <strain evidence="4">HKST-UBA02</strain>
    </source>
</reference>
<feature type="binding site" evidence="1">
    <location>
        <begin position="130"/>
        <end position="134"/>
    </location>
    <ligand>
        <name>S-adenosyl-L-methionine</name>
        <dbReference type="ChEBI" id="CHEBI:59789"/>
    </ligand>
</feature>
<feature type="binding site" evidence="1">
    <location>
        <position position="153"/>
    </location>
    <ligand>
        <name>S-adenosyl-L-methionine</name>
        <dbReference type="ChEBI" id="CHEBI:59789"/>
    </ligand>
</feature>
<comment type="caution">
    <text evidence="1">Lacks conserved residue(s) required for the propagation of feature annotation.</text>
</comment>
<gene>
    <name evidence="1" type="primary">prmC</name>
    <name evidence="4" type="ORF">KDA27_13670</name>
</gene>
<dbReference type="InterPro" id="IPR019874">
    <property type="entry name" value="RF_methyltr_PrmC"/>
</dbReference>
<comment type="caution">
    <text evidence="4">The sequence shown here is derived from an EMBL/GenBank/DDBJ whole genome shotgun (WGS) entry which is preliminary data.</text>
</comment>
<dbReference type="GO" id="GO:0102559">
    <property type="term" value="F:peptide chain release factor N(5)-glutamine methyltransferase activity"/>
    <property type="evidence" value="ECO:0007669"/>
    <property type="project" value="UniProtKB-EC"/>
</dbReference>
<feature type="compositionally biased region" description="Pro residues" evidence="2">
    <location>
        <begin position="227"/>
        <end position="236"/>
    </location>
</feature>
<feature type="binding site" evidence="1">
    <location>
        <begin position="251"/>
        <end position="254"/>
    </location>
    <ligand>
        <name>substrate</name>
    </ligand>
</feature>
<evidence type="ECO:0000256" key="2">
    <source>
        <dbReference type="SAM" id="MobiDB-lite"/>
    </source>
</evidence>
<comment type="catalytic activity">
    <reaction evidence="1">
        <text>L-glutaminyl-[peptide chain release factor] + S-adenosyl-L-methionine = N(5)-methyl-L-glutaminyl-[peptide chain release factor] + S-adenosyl-L-homocysteine + H(+)</text>
        <dbReference type="Rhea" id="RHEA:42896"/>
        <dbReference type="Rhea" id="RHEA-COMP:10271"/>
        <dbReference type="Rhea" id="RHEA-COMP:10272"/>
        <dbReference type="ChEBI" id="CHEBI:15378"/>
        <dbReference type="ChEBI" id="CHEBI:30011"/>
        <dbReference type="ChEBI" id="CHEBI:57856"/>
        <dbReference type="ChEBI" id="CHEBI:59789"/>
        <dbReference type="ChEBI" id="CHEBI:61891"/>
        <dbReference type="EC" id="2.1.1.297"/>
    </reaction>
</comment>
<dbReference type="InterPro" id="IPR040758">
    <property type="entry name" value="PrmC_N"/>
</dbReference>
<comment type="function">
    <text evidence="1">Methylates the class 1 translation termination release factors RF1/PrfA and RF2/PrfB on the glutamine residue of the universally conserved GGQ motif.</text>
</comment>
<dbReference type="EMBL" id="JAGQHS010000069">
    <property type="protein sequence ID" value="MCA9756847.1"/>
    <property type="molecule type" value="Genomic_DNA"/>
</dbReference>
<proteinExistence type="inferred from homology"/>
<dbReference type="Gene3D" id="1.10.8.10">
    <property type="entry name" value="DNA helicase RuvA subunit, C-terminal domain"/>
    <property type="match status" value="1"/>
</dbReference>
<name>A0A956SDN9_UNCEI</name>